<dbReference type="PANTHER" id="PTHR43252">
    <property type="entry name" value="TRANSCRIPTIONAL REGULATOR YQJI"/>
    <property type="match status" value="1"/>
</dbReference>
<dbReference type="KEGG" id="cep:Cri9333_2456"/>
<dbReference type="Pfam" id="PF03551">
    <property type="entry name" value="PadR"/>
    <property type="match status" value="1"/>
</dbReference>
<dbReference type="RefSeq" id="WP_015203437.1">
    <property type="nucleotide sequence ID" value="NC_019753.1"/>
</dbReference>
<dbReference type="eggNOG" id="COG1695">
    <property type="taxonomic scope" value="Bacteria"/>
</dbReference>
<proteinExistence type="predicted"/>
<sequence length="183" mass="21229">MLELATLGLLLQEPLHGYRLKQQLEIFMSGCISANYGSIYPLLKRLEEGGEIATLGEEEGEAGSNRKIYTITDQGRDRWREKMLAHPQESWVNSRSRFLIKFVFFKYLQPAERIKVLEHRLMVSKLRLETPEPEIIPTDTYKKSAWKYAMQVLQGEINWINEQLTKEKANISSDELAVTNLKN</sequence>
<dbReference type="HOGENOM" id="CLU_089258_3_0_3"/>
<organism evidence="2 3">
    <name type="scientific">Crinalium epipsammum PCC 9333</name>
    <dbReference type="NCBI Taxonomy" id="1173022"/>
    <lineage>
        <taxon>Bacteria</taxon>
        <taxon>Bacillati</taxon>
        <taxon>Cyanobacteriota</taxon>
        <taxon>Cyanophyceae</taxon>
        <taxon>Gomontiellales</taxon>
        <taxon>Gomontiellaceae</taxon>
        <taxon>Crinalium</taxon>
    </lineage>
</organism>
<dbReference type="InterPro" id="IPR005149">
    <property type="entry name" value="Tscrpt_reg_PadR_N"/>
</dbReference>
<gene>
    <name evidence="2" type="ORF">Cri9333_2456</name>
</gene>
<dbReference type="InterPro" id="IPR036390">
    <property type="entry name" value="WH_DNA-bd_sf"/>
</dbReference>
<evidence type="ECO:0000313" key="3">
    <source>
        <dbReference type="Proteomes" id="UP000010472"/>
    </source>
</evidence>
<protein>
    <submittedName>
        <fullName evidence="2">Transcriptional regulator, PadR-like family</fullName>
    </submittedName>
</protein>
<feature type="domain" description="Transcription regulator PadR N-terminal" evidence="1">
    <location>
        <begin position="7"/>
        <end position="80"/>
    </location>
</feature>
<dbReference type="InterPro" id="IPR036388">
    <property type="entry name" value="WH-like_DNA-bd_sf"/>
</dbReference>
<evidence type="ECO:0000313" key="2">
    <source>
        <dbReference type="EMBL" id="AFZ13323.1"/>
    </source>
</evidence>
<accession>K9VYV9</accession>
<dbReference type="SUPFAM" id="SSF46785">
    <property type="entry name" value="Winged helix' DNA-binding domain"/>
    <property type="match status" value="1"/>
</dbReference>
<name>K9VYV9_9CYAN</name>
<dbReference type="PANTHER" id="PTHR43252:SF6">
    <property type="entry name" value="NEGATIVE TRANSCRIPTION REGULATOR PADR"/>
    <property type="match status" value="1"/>
</dbReference>
<evidence type="ECO:0000259" key="1">
    <source>
        <dbReference type="Pfam" id="PF03551"/>
    </source>
</evidence>
<keyword evidence="3" id="KW-1185">Reference proteome</keyword>
<dbReference type="OrthoDB" id="2374094at2"/>
<dbReference type="STRING" id="1173022.Cri9333_2456"/>
<dbReference type="Proteomes" id="UP000010472">
    <property type="component" value="Chromosome"/>
</dbReference>
<dbReference type="PATRIC" id="fig|1173022.3.peg.2653"/>
<reference evidence="2 3" key="1">
    <citation type="submission" date="2012-06" db="EMBL/GenBank/DDBJ databases">
        <title>Finished chromosome of genome of Crinalium epipsammum PCC 9333.</title>
        <authorList>
            <consortium name="US DOE Joint Genome Institute"/>
            <person name="Gugger M."/>
            <person name="Coursin T."/>
            <person name="Rippka R."/>
            <person name="Tandeau De Marsac N."/>
            <person name="Huntemann M."/>
            <person name="Wei C.-L."/>
            <person name="Han J."/>
            <person name="Detter J.C."/>
            <person name="Han C."/>
            <person name="Tapia R."/>
            <person name="Davenport K."/>
            <person name="Daligault H."/>
            <person name="Erkkila T."/>
            <person name="Gu W."/>
            <person name="Munk A.C.C."/>
            <person name="Teshima H."/>
            <person name="Xu Y."/>
            <person name="Chain P."/>
            <person name="Chen A."/>
            <person name="Krypides N."/>
            <person name="Mavromatis K."/>
            <person name="Markowitz V."/>
            <person name="Szeto E."/>
            <person name="Ivanova N."/>
            <person name="Mikhailova N."/>
            <person name="Ovchinnikova G."/>
            <person name="Pagani I."/>
            <person name="Pati A."/>
            <person name="Goodwin L."/>
            <person name="Peters L."/>
            <person name="Pitluck S."/>
            <person name="Woyke T."/>
            <person name="Kerfeld C."/>
        </authorList>
    </citation>
    <scope>NUCLEOTIDE SEQUENCE [LARGE SCALE GENOMIC DNA]</scope>
    <source>
        <strain evidence="2 3">PCC 9333</strain>
    </source>
</reference>
<dbReference type="Gene3D" id="1.10.10.10">
    <property type="entry name" value="Winged helix-like DNA-binding domain superfamily/Winged helix DNA-binding domain"/>
    <property type="match status" value="1"/>
</dbReference>
<dbReference type="AlphaFoldDB" id="K9VYV9"/>
<dbReference type="EMBL" id="CP003620">
    <property type="protein sequence ID" value="AFZ13323.1"/>
    <property type="molecule type" value="Genomic_DNA"/>
</dbReference>